<gene>
    <name evidence="3" type="ORF">Tco025E_08059</name>
</gene>
<evidence type="ECO:0008006" key="5">
    <source>
        <dbReference type="Google" id="ProtNLM"/>
    </source>
</evidence>
<accession>A0A3R7KCQ9</accession>
<dbReference type="EMBL" id="MKKU01000700">
    <property type="protein sequence ID" value="RNF03904.1"/>
    <property type="molecule type" value="Genomic_DNA"/>
</dbReference>
<keyword evidence="2" id="KW-0732">Signal</keyword>
<evidence type="ECO:0000256" key="2">
    <source>
        <dbReference type="SAM" id="SignalP"/>
    </source>
</evidence>
<organism evidence="3 4">
    <name type="scientific">Trypanosoma conorhini</name>
    <dbReference type="NCBI Taxonomy" id="83891"/>
    <lineage>
        <taxon>Eukaryota</taxon>
        <taxon>Discoba</taxon>
        <taxon>Euglenozoa</taxon>
        <taxon>Kinetoplastea</taxon>
        <taxon>Metakinetoplastina</taxon>
        <taxon>Trypanosomatida</taxon>
        <taxon>Trypanosomatidae</taxon>
        <taxon>Trypanosoma</taxon>
    </lineage>
</organism>
<dbReference type="GeneID" id="40321670"/>
<name>A0A3R7KCQ9_9TRYP</name>
<evidence type="ECO:0000313" key="4">
    <source>
        <dbReference type="Proteomes" id="UP000284403"/>
    </source>
</evidence>
<feature type="region of interest" description="Disordered" evidence="1">
    <location>
        <begin position="142"/>
        <end position="168"/>
    </location>
</feature>
<protein>
    <recommendedName>
        <fullName evidence="5">200 kDa antigen p200</fullName>
    </recommendedName>
</protein>
<dbReference type="AlphaFoldDB" id="A0A3R7KCQ9"/>
<feature type="compositionally biased region" description="Polar residues" evidence="1">
    <location>
        <begin position="152"/>
        <end position="163"/>
    </location>
</feature>
<dbReference type="Proteomes" id="UP000284403">
    <property type="component" value="Unassembled WGS sequence"/>
</dbReference>
<evidence type="ECO:0000313" key="3">
    <source>
        <dbReference type="EMBL" id="RNF03904.1"/>
    </source>
</evidence>
<feature type="signal peptide" evidence="2">
    <location>
        <begin position="1"/>
        <end position="16"/>
    </location>
</feature>
<comment type="caution">
    <text evidence="3">The sequence shown here is derived from an EMBL/GenBank/DDBJ whole genome shotgun (WGS) entry which is preliminary data.</text>
</comment>
<dbReference type="PANTHER" id="PTHR37028">
    <property type="entry name" value="UNNAMED PRODUCT-RELATED"/>
    <property type="match status" value="1"/>
</dbReference>
<sequence>MSLLVCWVFGPRFLFATPSLFFSLQGLRGKLGAAHMTELGEVLACRLGAEDERLRRQHEVFEEQRQWLLAKLVAVSRSGAGGGETDETLPERRQERGPLLSHSSRSVGGVPVEDRLLEYGRRRDERMERARRARQEEAELAERKLLERAEPSTRSGTHATLSSGAEEAARRRAAKYERLVEESTAELSFHPRISVESARLAQERRAKENMGALSVPEALLRRQAIADAKLERKRAELNAMRAAPMITKKAKRLSLPCTAAERLYLHARERQSEEREVGARLRELSEESLEFSFHPSISEKAEQLHRKPGRRAYEDLYEHGMQRQGRRRLESPEASAEFRPSINRVSELIAARMSESTTERLLKPRRATRNETPPAKLRLRREDLDRRFDQLYMDGGARTTRRRSFSEGEQQLGAECTFAPKINRGRIPADGVSGLPLNVRMQLWQERKNQRLLLSRREAEKMEAEEYAGVPAASRQRTRPPMERGIRCTPAVALRDAAALSLGPHAADGGGAVPGTALAGPVEHEETIQKALQALENAQRVSQYIMLD</sequence>
<evidence type="ECO:0000256" key="1">
    <source>
        <dbReference type="SAM" id="MobiDB-lite"/>
    </source>
</evidence>
<dbReference type="OrthoDB" id="250016at2759"/>
<feature type="compositionally biased region" description="Basic and acidic residues" evidence="1">
    <location>
        <begin position="142"/>
        <end position="151"/>
    </location>
</feature>
<feature type="chain" id="PRO_5018586160" description="200 kDa antigen p200" evidence="2">
    <location>
        <begin position="17"/>
        <end position="548"/>
    </location>
</feature>
<feature type="region of interest" description="Disordered" evidence="1">
    <location>
        <begin position="78"/>
        <end position="107"/>
    </location>
</feature>
<dbReference type="PANTHER" id="PTHR37028:SF8">
    <property type="entry name" value="200 KDA ANTIGEN P200"/>
    <property type="match status" value="1"/>
</dbReference>
<reference evidence="3 4" key="1">
    <citation type="journal article" date="2018" name="BMC Genomics">
        <title>Genomic comparison of Trypanosoma conorhini and Trypanosoma rangeli to Trypanosoma cruzi strains of high and low virulence.</title>
        <authorList>
            <person name="Bradwell K.R."/>
            <person name="Koparde V.N."/>
            <person name="Matveyev A.V."/>
            <person name="Serrano M.G."/>
            <person name="Alves J.M."/>
            <person name="Parikh H."/>
            <person name="Huang B."/>
            <person name="Lee V."/>
            <person name="Espinosa-Alvarez O."/>
            <person name="Ortiz P.A."/>
            <person name="Costa-Martins A.G."/>
            <person name="Teixeira M.M."/>
            <person name="Buck G.A."/>
        </authorList>
    </citation>
    <scope>NUCLEOTIDE SEQUENCE [LARGE SCALE GENOMIC DNA]</scope>
    <source>
        <strain evidence="3 4">025E</strain>
    </source>
</reference>
<proteinExistence type="predicted"/>
<keyword evidence="4" id="KW-1185">Reference proteome</keyword>
<dbReference type="RefSeq" id="XP_029224937.1">
    <property type="nucleotide sequence ID" value="XM_029374916.1"/>
</dbReference>